<keyword evidence="1" id="KW-0812">Transmembrane</keyword>
<evidence type="ECO:0000256" key="1">
    <source>
        <dbReference type="SAM" id="Phobius"/>
    </source>
</evidence>
<sequence>MISKRHWVFNVVIVLIPWLSLLFLGKRNVKRFSLAGLVIVVFEIINHKIGQKRDWWIFYDKRKSFLTNELPFSIGPYMPLSMWLLTFSYGNFKKFWLLNVIVDGLFAFPIIDFLKKLKIIGLHRLNHFQFFLYIHYKAYLLYGVQHWIESKRN</sequence>
<evidence type="ECO:0000313" key="2">
    <source>
        <dbReference type="EMBL" id="MFD2682474.1"/>
    </source>
</evidence>
<dbReference type="EMBL" id="JBHUMF010000031">
    <property type="protein sequence ID" value="MFD2682474.1"/>
    <property type="molecule type" value="Genomic_DNA"/>
</dbReference>
<dbReference type="Proteomes" id="UP001597506">
    <property type="component" value="Unassembled WGS sequence"/>
</dbReference>
<dbReference type="RefSeq" id="WP_377937133.1">
    <property type="nucleotide sequence ID" value="NZ_JBHUMF010000031.1"/>
</dbReference>
<reference evidence="3" key="1">
    <citation type="journal article" date="2019" name="Int. J. Syst. Evol. Microbiol.">
        <title>The Global Catalogue of Microorganisms (GCM) 10K type strain sequencing project: providing services to taxonomists for standard genome sequencing and annotation.</title>
        <authorList>
            <consortium name="The Broad Institute Genomics Platform"/>
            <consortium name="The Broad Institute Genome Sequencing Center for Infectious Disease"/>
            <person name="Wu L."/>
            <person name="Ma J."/>
        </authorList>
    </citation>
    <scope>NUCLEOTIDE SEQUENCE [LARGE SCALE GENOMIC DNA]</scope>
    <source>
        <strain evidence="3">KCTC 3913</strain>
    </source>
</reference>
<keyword evidence="1" id="KW-1133">Transmembrane helix</keyword>
<proteinExistence type="predicted"/>
<keyword evidence="1" id="KW-0472">Membrane</keyword>
<protein>
    <submittedName>
        <fullName evidence="2">Uncharacterized protein</fullName>
    </submittedName>
</protein>
<comment type="caution">
    <text evidence="2">The sequence shown here is derived from an EMBL/GenBank/DDBJ whole genome shotgun (WGS) entry which is preliminary data.</text>
</comment>
<organism evidence="2 3">
    <name type="scientific">Bacillus seohaeanensis</name>
    <dbReference type="NCBI Taxonomy" id="284580"/>
    <lineage>
        <taxon>Bacteria</taxon>
        <taxon>Bacillati</taxon>
        <taxon>Bacillota</taxon>
        <taxon>Bacilli</taxon>
        <taxon>Bacillales</taxon>
        <taxon>Bacillaceae</taxon>
        <taxon>Bacillus</taxon>
    </lineage>
</organism>
<gene>
    <name evidence="2" type="ORF">ACFSUL_17175</name>
</gene>
<feature type="transmembrane region" description="Helical" evidence="1">
    <location>
        <begin position="7"/>
        <end position="25"/>
    </location>
</feature>
<feature type="transmembrane region" description="Helical" evidence="1">
    <location>
        <begin position="95"/>
        <end position="114"/>
    </location>
</feature>
<name>A0ABW5RWH3_9BACI</name>
<accession>A0ABW5RWH3</accession>
<keyword evidence="3" id="KW-1185">Reference proteome</keyword>
<evidence type="ECO:0000313" key="3">
    <source>
        <dbReference type="Proteomes" id="UP001597506"/>
    </source>
</evidence>